<sequence>MRIIGKDGKDYASEKECIEADKKYEEELKAKKDTELKKVEAEKTAVATKKKEKAQAVEDARKKCAEATKLYQVAKKKAEDILREANKKAEEVLKEAAAKVEKASEERMNAVIEFNKEFGPYRTVLTGNDAIDAFNNDFFVDSLLPYWARSIFGL</sequence>
<dbReference type="EMBL" id="BK014923">
    <property type="protein sequence ID" value="DAD82702.1"/>
    <property type="molecule type" value="Genomic_DNA"/>
</dbReference>
<proteinExistence type="predicted"/>
<feature type="coiled-coil region" evidence="1">
    <location>
        <begin position="24"/>
        <end position="113"/>
    </location>
</feature>
<evidence type="ECO:0000313" key="2">
    <source>
        <dbReference type="EMBL" id="DAD82702.1"/>
    </source>
</evidence>
<keyword evidence="1" id="KW-0175">Coiled coil</keyword>
<evidence type="ECO:0000256" key="1">
    <source>
        <dbReference type="SAM" id="Coils"/>
    </source>
</evidence>
<accession>A0A8S5MKG4</accession>
<protein>
    <submittedName>
        <fullName evidence="2">V-type ATP synthase subunit E</fullName>
    </submittedName>
</protein>
<name>A0A8S5MKG4_9CAUD</name>
<organism evidence="2">
    <name type="scientific">Siphoviridae sp. ctrpg19</name>
    <dbReference type="NCBI Taxonomy" id="2826481"/>
    <lineage>
        <taxon>Viruses</taxon>
        <taxon>Duplodnaviria</taxon>
        <taxon>Heunggongvirae</taxon>
        <taxon>Uroviricota</taxon>
        <taxon>Caudoviricetes</taxon>
    </lineage>
</organism>
<reference evidence="2" key="1">
    <citation type="journal article" date="2021" name="Proc. Natl. Acad. Sci. U.S.A.">
        <title>A Catalog of Tens of Thousands of Viruses from Human Metagenomes Reveals Hidden Associations with Chronic Diseases.</title>
        <authorList>
            <person name="Tisza M.J."/>
            <person name="Buck C.B."/>
        </authorList>
    </citation>
    <scope>NUCLEOTIDE SEQUENCE</scope>
    <source>
        <strain evidence="2">Ctrpg19</strain>
    </source>
</reference>